<dbReference type="InterPro" id="IPR009057">
    <property type="entry name" value="Homeodomain-like_sf"/>
</dbReference>
<dbReference type="STRING" id="56107.Cylst_5349"/>
<name>K9X5K5_9NOST</name>
<reference evidence="1 2" key="1">
    <citation type="submission" date="2012-06" db="EMBL/GenBank/DDBJ databases">
        <title>Finished chromosome of genome of Cylindrospermum stagnale PCC 7417.</title>
        <authorList>
            <consortium name="US DOE Joint Genome Institute"/>
            <person name="Gugger M."/>
            <person name="Coursin T."/>
            <person name="Rippka R."/>
            <person name="Tandeau De Marsac N."/>
            <person name="Huntemann M."/>
            <person name="Wei C.-L."/>
            <person name="Han J."/>
            <person name="Detter J.C."/>
            <person name="Han C."/>
            <person name="Tapia R."/>
            <person name="Chen A."/>
            <person name="Kyrpides N."/>
            <person name="Mavromatis K."/>
            <person name="Markowitz V."/>
            <person name="Szeto E."/>
            <person name="Ivanova N."/>
            <person name="Pagani I."/>
            <person name="Pati A."/>
            <person name="Goodwin L."/>
            <person name="Nordberg H.P."/>
            <person name="Cantor M.N."/>
            <person name="Hua S.X."/>
            <person name="Woyke T."/>
            <person name="Kerfeld C.A."/>
        </authorList>
    </citation>
    <scope>NUCLEOTIDE SEQUENCE [LARGE SCALE GENOMIC DNA]</scope>
    <source>
        <strain evidence="1 2">PCC 7417</strain>
    </source>
</reference>
<proteinExistence type="predicted"/>
<dbReference type="RefSeq" id="WP_015210609.1">
    <property type="nucleotide sequence ID" value="NC_019757.1"/>
</dbReference>
<dbReference type="AlphaFoldDB" id="K9X5K5"/>
<protein>
    <submittedName>
        <fullName evidence="1">Transposase</fullName>
    </submittedName>
</protein>
<dbReference type="Pfam" id="PF13565">
    <property type="entry name" value="HTH_32"/>
    <property type="match status" value="1"/>
</dbReference>
<dbReference type="HOGENOM" id="CLU_100571_0_0_3"/>
<dbReference type="eggNOG" id="COG3415">
    <property type="taxonomic scope" value="Bacteria"/>
</dbReference>
<sequence length="199" mass="23050">MSYYSSLDQAFEGYEPQEGKFLTPFQRKALLKNLQANLQPEYRRRMEIMLLADMGKSQAQICEILSCSQEMARYWIGVAQAGMAHKWNERPIGRPKTVNHQYIERLKELVSHSPREYGYAFGYWTAQWLSKHLATEFGIEISDRHINRLLKQMGLSTKRKSSAPPETDHPKDAGITICDLQSNSKPSFHWSLNLIQTNK</sequence>
<evidence type="ECO:0000313" key="2">
    <source>
        <dbReference type="Proteomes" id="UP000010475"/>
    </source>
</evidence>
<organism evidence="1 2">
    <name type="scientific">Cylindrospermum stagnale PCC 7417</name>
    <dbReference type="NCBI Taxonomy" id="56107"/>
    <lineage>
        <taxon>Bacteria</taxon>
        <taxon>Bacillati</taxon>
        <taxon>Cyanobacteriota</taxon>
        <taxon>Cyanophyceae</taxon>
        <taxon>Nostocales</taxon>
        <taxon>Nostocaceae</taxon>
        <taxon>Cylindrospermum</taxon>
    </lineage>
</organism>
<dbReference type="SUPFAM" id="SSF46689">
    <property type="entry name" value="Homeodomain-like"/>
    <property type="match status" value="1"/>
</dbReference>
<keyword evidence="2" id="KW-1185">Reference proteome</keyword>
<accession>K9X5K5</accession>
<dbReference type="PATRIC" id="fig|56107.3.peg.5872"/>
<dbReference type="OrthoDB" id="484211at2"/>
<dbReference type="Proteomes" id="UP000010475">
    <property type="component" value="Chromosome"/>
</dbReference>
<evidence type="ECO:0000313" key="1">
    <source>
        <dbReference type="EMBL" id="AFZ27374.1"/>
    </source>
</evidence>
<dbReference type="EMBL" id="CP003642">
    <property type="protein sequence ID" value="AFZ27374.1"/>
    <property type="molecule type" value="Genomic_DNA"/>
</dbReference>
<gene>
    <name evidence="1" type="ORF">Cylst_5349</name>
</gene>
<dbReference type="KEGG" id="csg:Cylst_5349"/>